<comment type="caution">
    <text evidence="2">The sequence shown here is derived from an EMBL/GenBank/DDBJ whole genome shotgun (WGS) entry which is preliminary data.</text>
</comment>
<reference evidence="2 3" key="1">
    <citation type="submission" date="2020-02" db="EMBL/GenBank/DDBJ databases">
        <title>Broccoli isolated Pseudomonas sp.</title>
        <authorList>
            <person name="Fujikawa T."/>
            <person name="Sawada H."/>
        </authorList>
    </citation>
    <scope>NUCLEOTIDE SEQUENCE [LARGE SCALE GENOMIC DNA]</scope>
    <source>
        <strain evidence="2 3">JCM 32154</strain>
    </source>
</reference>
<feature type="transmembrane region" description="Helical" evidence="1">
    <location>
        <begin position="20"/>
        <end position="36"/>
    </location>
</feature>
<keyword evidence="1" id="KW-0812">Transmembrane</keyword>
<protein>
    <submittedName>
        <fullName evidence="2">Uncharacterized protein</fullName>
    </submittedName>
</protein>
<dbReference type="RefSeq" id="WP_163931727.1">
    <property type="nucleotide sequence ID" value="NZ_OY782661.1"/>
</dbReference>
<gene>
    <name evidence="2" type="ORF">G3O07_01420</name>
</gene>
<keyword evidence="3" id="KW-1185">Reference proteome</keyword>
<dbReference type="EMBL" id="JAAHBT010000011">
    <property type="protein sequence ID" value="NES08689.1"/>
    <property type="molecule type" value="Genomic_DNA"/>
</dbReference>
<name>A0A6I5RLW7_9PSED</name>
<keyword evidence="1" id="KW-0472">Membrane</keyword>
<sequence length="73" mass="8013">MYVDDDHFKGYLAGLADSDLFGSLAIACLIGLLCGLNPRLWHMAWLRVLILGCLATVVALHVVGTYYMNTRVA</sequence>
<keyword evidence="1" id="KW-1133">Transmembrane helix</keyword>
<dbReference type="Proteomes" id="UP000471751">
    <property type="component" value="Unassembled WGS sequence"/>
</dbReference>
<feature type="transmembrane region" description="Helical" evidence="1">
    <location>
        <begin position="48"/>
        <end position="68"/>
    </location>
</feature>
<evidence type="ECO:0000256" key="1">
    <source>
        <dbReference type="SAM" id="Phobius"/>
    </source>
</evidence>
<accession>A0A6I5RLW7</accession>
<organism evidence="2 3">
    <name type="scientific">Pseudomonas laurentiana</name>
    <dbReference type="NCBI Taxonomy" id="2364649"/>
    <lineage>
        <taxon>Bacteria</taxon>
        <taxon>Pseudomonadati</taxon>
        <taxon>Pseudomonadota</taxon>
        <taxon>Gammaproteobacteria</taxon>
        <taxon>Pseudomonadales</taxon>
        <taxon>Pseudomonadaceae</taxon>
        <taxon>Pseudomonas</taxon>
    </lineage>
</organism>
<proteinExistence type="predicted"/>
<dbReference type="AlphaFoldDB" id="A0A6I5RLW7"/>
<evidence type="ECO:0000313" key="3">
    <source>
        <dbReference type="Proteomes" id="UP000471751"/>
    </source>
</evidence>
<evidence type="ECO:0000313" key="2">
    <source>
        <dbReference type="EMBL" id="NES08689.1"/>
    </source>
</evidence>